<evidence type="ECO:0000256" key="1">
    <source>
        <dbReference type="SAM" id="MobiDB-lite"/>
    </source>
</evidence>
<feature type="domain" description="DUF305" evidence="3">
    <location>
        <begin position="56"/>
        <end position="199"/>
    </location>
</feature>
<dbReference type="Proteomes" id="UP000639606">
    <property type="component" value="Unassembled WGS sequence"/>
</dbReference>
<dbReference type="EMBL" id="BMRG01000007">
    <property type="protein sequence ID" value="GGP63185.1"/>
    <property type="molecule type" value="Genomic_DNA"/>
</dbReference>
<protein>
    <recommendedName>
        <fullName evidence="3">DUF305 domain-containing protein</fullName>
    </recommendedName>
</protein>
<organism evidence="4 5">
    <name type="scientific">Saccharothrix coeruleofusca</name>
    <dbReference type="NCBI Taxonomy" id="33919"/>
    <lineage>
        <taxon>Bacteria</taxon>
        <taxon>Bacillati</taxon>
        <taxon>Actinomycetota</taxon>
        <taxon>Actinomycetes</taxon>
        <taxon>Pseudonocardiales</taxon>
        <taxon>Pseudonocardiaceae</taxon>
        <taxon>Saccharothrix</taxon>
    </lineage>
</organism>
<keyword evidence="5" id="KW-1185">Reference proteome</keyword>
<feature type="signal peptide" evidence="2">
    <location>
        <begin position="1"/>
        <end position="22"/>
    </location>
</feature>
<proteinExistence type="predicted"/>
<dbReference type="RefSeq" id="WP_229795910.1">
    <property type="nucleotide sequence ID" value="NZ_BMRG01000007.1"/>
</dbReference>
<keyword evidence="2" id="KW-0732">Signal</keyword>
<evidence type="ECO:0000313" key="4">
    <source>
        <dbReference type="EMBL" id="GGP63185.1"/>
    </source>
</evidence>
<dbReference type="PANTHER" id="PTHR36933:SF1">
    <property type="entry name" value="SLL0788 PROTEIN"/>
    <property type="match status" value="1"/>
</dbReference>
<feature type="compositionally biased region" description="Low complexity" evidence="1">
    <location>
        <begin position="34"/>
        <end position="50"/>
    </location>
</feature>
<dbReference type="PROSITE" id="PS51257">
    <property type="entry name" value="PROKAR_LIPOPROTEIN"/>
    <property type="match status" value="1"/>
</dbReference>
<dbReference type="Gene3D" id="1.20.1260.10">
    <property type="match status" value="1"/>
</dbReference>
<comment type="caution">
    <text evidence="4">The sequence shown here is derived from an EMBL/GenBank/DDBJ whole genome shotgun (WGS) entry which is preliminary data.</text>
</comment>
<dbReference type="PANTHER" id="PTHR36933">
    <property type="entry name" value="SLL0788 PROTEIN"/>
    <property type="match status" value="1"/>
</dbReference>
<gene>
    <name evidence="4" type="ORF">GCM10010185_39830</name>
</gene>
<dbReference type="InterPro" id="IPR005183">
    <property type="entry name" value="DUF305_CopM-like"/>
</dbReference>
<feature type="chain" id="PRO_5038710765" description="DUF305 domain-containing protein" evidence="2">
    <location>
        <begin position="23"/>
        <end position="202"/>
    </location>
</feature>
<reference evidence="4" key="2">
    <citation type="submission" date="2020-09" db="EMBL/GenBank/DDBJ databases">
        <authorList>
            <person name="Sun Q."/>
            <person name="Ohkuma M."/>
        </authorList>
    </citation>
    <scope>NUCLEOTIDE SEQUENCE</scope>
    <source>
        <strain evidence="4">JCM 3313</strain>
    </source>
</reference>
<feature type="region of interest" description="Disordered" evidence="1">
    <location>
        <begin position="23"/>
        <end position="50"/>
    </location>
</feature>
<sequence>MQRIVALMAGLFLLAGCGSDEAPVAGSAGAPSTAAQAQNQDQGQAQGQGQEHNDVDVMFLQMAVPHHRQGLELARLAKERAVRPDVKTLAAAIESTQQSEVDSMTKWLADWGKPETAPDAQLHAAHGGDHSTKPEFIAEVAGKTGAEFERDFLNLMIAHQHNAVEIAKLEREGGLHPPSKELAERIFQSRTAQISQMLGFLG</sequence>
<dbReference type="Pfam" id="PF03713">
    <property type="entry name" value="DUF305"/>
    <property type="match status" value="1"/>
</dbReference>
<evidence type="ECO:0000313" key="5">
    <source>
        <dbReference type="Proteomes" id="UP000639606"/>
    </source>
</evidence>
<name>A0A918EFS8_9PSEU</name>
<dbReference type="InterPro" id="IPR012347">
    <property type="entry name" value="Ferritin-like"/>
</dbReference>
<accession>A0A918EFS8</accession>
<reference evidence="4" key="1">
    <citation type="journal article" date="2014" name="Int. J. Syst. Evol. Microbiol.">
        <title>Complete genome sequence of Corynebacterium casei LMG S-19264T (=DSM 44701T), isolated from a smear-ripened cheese.</title>
        <authorList>
            <consortium name="US DOE Joint Genome Institute (JGI-PGF)"/>
            <person name="Walter F."/>
            <person name="Albersmeier A."/>
            <person name="Kalinowski J."/>
            <person name="Ruckert C."/>
        </authorList>
    </citation>
    <scope>NUCLEOTIDE SEQUENCE</scope>
    <source>
        <strain evidence="4">JCM 3313</strain>
    </source>
</reference>
<evidence type="ECO:0000259" key="3">
    <source>
        <dbReference type="Pfam" id="PF03713"/>
    </source>
</evidence>
<evidence type="ECO:0000256" key="2">
    <source>
        <dbReference type="SAM" id="SignalP"/>
    </source>
</evidence>
<dbReference type="AlphaFoldDB" id="A0A918EFS8"/>